<evidence type="ECO:0000259" key="5">
    <source>
        <dbReference type="Pfam" id="PF02897"/>
    </source>
</evidence>
<dbReference type="InterPro" id="IPR051167">
    <property type="entry name" value="Prolyl_oligopep/macrocyclase"/>
</dbReference>
<dbReference type="Proteomes" id="UP000235777">
    <property type="component" value="Unassembled WGS sequence"/>
</dbReference>
<dbReference type="Pfam" id="PF02897">
    <property type="entry name" value="Peptidase_S9_N"/>
    <property type="match status" value="1"/>
</dbReference>
<organism evidence="6 7">
    <name type="scientific">Trinickia symbiotica</name>
    <dbReference type="NCBI Taxonomy" id="863227"/>
    <lineage>
        <taxon>Bacteria</taxon>
        <taxon>Pseudomonadati</taxon>
        <taxon>Pseudomonadota</taxon>
        <taxon>Betaproteobacteria</taxon>
        <taxon>Burkholderiales</taxon>
        <taxon>Burkholderiaceae</taxon>
        <taxon>Trinickia</taxon>
    </lineage>
</organism>
<dbReference type="Gene3D" id="2.130.10.120">
    <property type="entry name" value="Prolyl oligopeptidase, N-terminal domain"/>
    <property type="match status" value="1"/>
</dbReference>
<dbReference type="GO" id="GO:0070012">
    <property type="term" value="F:oligopeptidase activity"/>
    <property type="evidence" value="ECO:0007669"/>
    <property type="project" value="TreeGrafter"/>
</dbReference>
<proteinExistence type="predicted"/>
<reference evidence="6 7" key="1">
    <citation type="submission" date="2018-01" db="EMBL/GenBank/DDBJ databases">
        <title>Whole genome analyses suggest that Burkholderia sensu lato contains two further novel genera in the rhizoxinica-symbiotica group Mycetohabitans gen. nov., and Trinickia gen. nov.: implications for the evolution of diazotrophy and nodulation in the Burkholderiaceae.</title>
        <authorList>
            <person name="Estrada-de los Santos P."/>
            <person name="Palmer M."/>
            <person name="Chavez-Ramirez B."/>
            <person name="Beukes C."/>
            <person name="Steenkamp E.T."/>
            <person name="Hirsch A.M."/>
            <person name="Manyaka P."/>
            <person name="Maluk M."/>
            <person name="Lafos M."/>
            <person name="Crook M."/>
            <person name="Gross E."/>
            <person name="Simon M.F."/>
            <person name="Bueno dos Reis Junior F."/>
            <person name="Poole P.S."/>
            <person name="Venter S.N."/>
            <person name="James E.K."/>
        </authorList>
    </citation>
    <scope>NUCLEOTIDE SEQUENCE [LARGE SCALE GENOMIC DNA]</scope>
    <source>
        <strain evidence="6 7">JPY 581</strain>
    </source>
</reference>
<feature type="domain" description="Peptidase S9 prolyl oligopeptidase catalytic" evidence="4">
    <location>
        <begin position="493"/>
        <end position="698"/>
    </location>
</feature>
<keyword evidence="7" id="KW-1185">Reference proteome</keyword>
<dbReference type="GO" id="GO:0005829">
    <property type="term" value="C:cytosol"/>
    <property type="evidence" value="ECO:0007669"/>
    <property type="project" value="TreeGrafter"/>
</dbReference>
<dbReference type="InterPro" id="IPR029058">
    <property type="entry name" value="AB_hydrolase_fold"/>
</dbReference>
<name>A0A2N7WPC0_9BURK</name>
<gene>
    <name evidence="6" type="ORF">C0Z20_28245</name>
</gene>
<dbReference type="PANTHER" id="PTHR42881:SF13">
    <property type="entry name" value="PROLYL ENDOPEPTIDASE"/>
    <property type="match status" value="1"/>
</dbReference>
<dbReference type="EMBL" id="PNYC01000026">
    <property type="protein sequence ID" value="PMS31253.1"/>
    <property type="molecule type" value="Genomic_DNA"/>
</dbReference>
<dbReference type="Gene3D" id="3.40.50.1820">
    <property type="entry name" value="alpha/beta hydrolase"/>
    <property type="match status" value="1"/>
</dbReference>
<dbReference type="Pfam" id="PF00326">
    <property type="entry name" value="Peptidase_S9"/>
    <property type="match status" value="1"/>
</dbReference>
<dbReference type="AlphaFoldDB" id="A0A2N7WPC0"/>
<protein>
    <submittedName>
        <fullName evidence="6">S9 family peptidase</fullName>
    </submittedName>
</protein>
<dbReference type="GO" id="GO:0004252">
    <property type="term" value="F:serine-type endopeptidase activity"/>
    <property type="evidence" value="ECO:0007669"/>
    <property type="project" value="InterPro"/>
</dbReference>
<accession>A0A2N7WPC0</accession>
<dbReference type="PANTHER" id="PTHR42881">
    <property type="entry name" value="PROLYL ENDOPEPTIDASE"/>
    <property type="match status" value="1"/>
</dbReference>
<keyword evidence="2" id="KW-0378">Hydrolase</keyword>
<evidence type="ECO:0000256" key="3">
    <source>
        <dbReference type="ARBA" id="ARBA00022825"/>
    </source>
</evidence>
<evidence type="ECO:0000256" key="1">
    <source>
        <dbReference type="ARBA" id="ARBA00022670"/>
    </source>
</evidence>
<evidence type="ECO:0000256" key="2">
    <source>
        <dbReference type="ARBA" id="ARBA00022801"/>
    </source>
</evidence>
<dbReference type="RefSeq" id="WP_102607286.1">
    <property type="nucleotide sequence ID" value="NZ_PNYC01000026.1"/>
</dbReference>
<evidence type="ECO:0000259" key="4">
    <source>
        <dbReference type="Pfam" id="PF00326"/>
    </source>
</evidence>
<dbReference type="GO" id="GO:0006508">
    <property type="term" value="P:proteolysis"/>
    <property type="evidence" value="ECO:0007669"/>
    <property type="project" value="UniProtKB-KW"/>
</dbReference>
<evidence type="ECO:0000313" key="6">
    <source>
        <dbReference type="EMBL" id="PMS31253.1"/>
    </source>
</evidence>
<dbReference type="PRINTS" id="PR00862">
    <property type="entry name" value="PROLIGOPTASE"/>
</dbReference>
<feature type="domain" description="Peptidase S9A N-terminal" evidence="5">
    <location>
        <begin position="14"/>
        <end position="237"/>
    </location>
</feature>
<sequence length="720" mass="80346">MTNSQSNYVVAIDAADPYIGLEKLNDSAVDSWVRMQTERTMKAYGHSANNDALTKRLIESMMAQDRIVTCSRWGNWAYNSWLDEAHPLGFVRRTPWKAWIEGNPEWEVLLEIDAIDLNNRNSDDTRWTLAGFRLIYPTADRALVFLSPGGADAHIVREFDIGARAFVENGFELREPGHHSVEWIDRETVYVSWDDRAANAAPTLTHAGYPRQVRRWKRGTSVADAPVVFECEVDDLSASARYDPIRARHTASRSTTFSQSERFWLDESAGEWRLYDVPRDARLFEWNEWLFVMPCVDWKVGVAIYPGGSLLAIRRDAFLDGNRHFAILFVPAERDVLSCVRYTKHWLIVSHKSESVTHVTLWRPSALAHGTWEARVFPLPAGCEAWMSAVDSARDDTVLICAYHFLTPPKLYLADLASDAPWRPLGRAPARFDATGFVAQRRHATASDGVQIPYWIIGRKADLEGNPRPCLLYGYGGFKVSLDTPAYVDTMGFSWLEPGGVYAIACIRGGGEFGPAWHLAAKGEKRQVAFDDFIAVAEALISSGVTTPKQLAIMGGSNGGLLTAACMIQRPELFGAVISRVPVLDMARFHLLLRGASWVDEFGDPDNPDDYGMLMAYSPYHNVKPDVSYPPVLFTSSSTDDRVHPGHARKMVAKMQALGHGEVWYLEWHDGGHGAGVEPEDIARASSITFEFLRAKIGAGLRPLACLGSDGRTQESLVHE</sequence>
<dbReference type="InterPro" id="IPR023302">
    <property type="entry name" value="Pept_S9A_N"/>
</dbReference>
<dbReference type="InterPro" id="IPR002470">
    <property type="entry name" value="Peptidase_S9A"/>
</dbReference>
<dbReference type="SUPFAM" id="SSF53474">
    <property type="entry name" value="alpha/beta-Hydrolases"/>
    <property type="match status" value="1"/>
</dbReference>
<keyword evidence="1" id="KW-0645">Protease</keyword>
<dbReference type="SUPFAM" id="SSF50993">
    <property type="entry name" value="Peptidase/esterase 'gauge' domain"/>
    <property type="match status" value="1"/>
</dbReference>
<evidence type="ECO:0000313" key="7">
    <source>
        <dbReference type="Proteomes" id="UP000235777"/>
    </source>
</evidence>
<dbReference type="InterPro" id="IPR001375">
    <property type="entry name" value="Peptidase_S9_cat"/>
</dbReference>
<comment type="caution">
    <text evidence="6">The sequence shown here is derived from an EMBL/GenBank/DDBJ whole genome shotgun (WGS) entry which is preliminary data.</text>
</comment>
<keyword evidence="3" id="KW-0720">Serine protease</keyword>